<keyword evidence="1" id="KW-0175">Coiled coil</keyword>
<gene>
    <name evidence="3" type="ORF">CAEBREN_21463</name>
</gene>
<feature type="compositionally biased region" description="Acidic residues" evidence="2">
    <location>
        <begin position="423"/>
        <end position="451"/>
    </location>
</feature>
<feature type="region of interest" description="Disordered" evidence="2">
    <location>
        <begin position="418"/>
        <end position="458"/>
    </location>
</feature>
<evidence type="ECO:0000256" key="1">
    <source>
        <dbReference type="SAM" id="Coils"/>
    </source>
</evidence>
<dbReference type="EMBL" id="GL380211">
    <property type="protein sequence ID" value="EGT50480.1"/>
    <property type="molecule type" value="Genomic_DNA"/>
</dbReference>
<evidence type="ECO:0000256" key="2">
    <source>
        <dbReference type="SAM" id="MobiDB-lite"/>
    </source>
</evidence>
<feature type="region of interest" description="Disordered" evidence="2">
    <location>
        <begin position="325"/>
        <end position="352"/>
    </location>
</feature>
<feature type="compositionally biased region" description="Basic and acidic residues" evidence="2">
    <location>
        <begin position="338"/>
        <end position="347"/>
    </location>
</feature>
<name>G0PBG9_CAEBE</name>
<protein>
    <submittedName>
        <fullName evidence="3">Uncharacterized protein</fullName>
    </submittedName>
</protein>
<sequence>MASKIEIAAQDEPEIDPLWRKAVDPDFTGQKCLAKLVANVIRQARKDPSRFSSMKKVCQRIFSDMELEKEIFNFVIEDLRCEFRNVANLFECEVSKVKNEFARLFAELEAAELKAAELKAEASKAPKPSPTEWEDYTADTTRSIVKSQNYRRKNARIHFRRSQILDDLVFKEVNFAMGLYDKKGILTRKRTVIDRILKNLKGDGFMIEDLEEWHYRKVAKFYRCQRSLVREEFLRQKDELVIKKEDEHILDLLVPNVCKLMDKSSYQSNEEILRLLCLNLEVYGQKTSDLKHRDWTQLSKHWDKTEIEEEFHRMFAEFKEIKRESRYSLTPPSTPEFLRPEDQENHEQGPPVTKKLKLALEPEFEEVEDKDSELEEEYQDGYYDDHMGYEEEYHDPQLQDPNIRREDGPSWDYVDGIPAPRMDEEDPALSEYEEEDLQEMEQEEEYEEAPELQDPNEPSWEYMDGVPGAVDEDPEPEGMVVVQEDEQVARVEQEDELQDVRDFFIGSICQHAEKYFDNQTPLDFKKKTSLRWVFNRLADQGFPLELTDEQFENVAKSFNCDRDDIESVFDFYKKEKEFLDKLDEGRPEDQRITDIYNGIVAEMKPLSGHHDYQNKFLESFYRKAVENNNKLVLNSRQKRKLAAHLGLTVTEIMEHLKKWLIRDLPKPATEKRMPEKQIRSSSVEIAREEQFWGSLAELEPTETIADREAAVEIVEEERKKIEEYILKYRKQVALPYQPEYTSVLSKVVEQFGRANNHATKWMPPPVLEAYRTAFLTILYEEIERELNEKEADEVARFLKMKNFDYLRRKENQLFETRRIELDKVD</sequence>
<dbReference type="HOGENOM" id="CLU_343312_0_0_1"/>
<feature type="coiled-coil region" evidence="1">
    <location>
        <begin position="94"/>
        <end position="121"/>
    </location>
</feature>
<dbReference type="InParanoid" id="G0PBG9"/>
<dbReference type="Proteomes" id="UP000008068">
    <property type="component" value="Unassembled WGS sequence"/>
</dbReference>
<evidence type="ECO:0000313" key="3">
    <source>
        <dbReference type="EMBL" id="EGT50480.1"/>
    </source>
</evidence>
<accession>G0PBG9</accession>
<reference evidence="4" key="1">
    <citation type="submission" date="2011-07" db="EMBL/GenBank/DDBJ databases">
        <authorList>
            <consortium name="Caenorhabditis brenneri Sequencing and Analysis Consortium"/>
            <person name="Wilson R.K."/>
        </authorList>
    </citation>
    <scope>NUCLEOTIDE SEQUENCE [LARGE SCALE GENOMIC DNA]</scope>
    <source>
        <strain evidence="4">PB2801</strain>
    </source>
</reference>
<dbReference type="AlphaFoldDB" id="G0PBG9"/>
<organism evidence="4">
    <name type="scientific">Caenorhabditis brenneri</name>
    <name type="common">Nematode worm</name>
    <dbReference type="NCBI Taxonomy" id="135651"/>
    <lineage>
        <taxon>Eukaryota</taxon>
        <taxon>Metazoa</taxon>
        <taxon>Ecdysozoa</taxon>
        <taxon>Nematoda</taxon>
        <taxon>Chromadorea</taxon>
        <taxon>Rhabditida</taxon>
        <taxon>Rhabditina</taxon>
        <taxon>Rhabditomorpha</taxon>
        <taxon>Rhabditoidea</taxon>
        <taxon>Rhabditidae</taxon>
        <taxon>Peloderinae</taxon>
        <taxon>Caenorhabditis</taxon>
    </lineage>
</organism>
<evidence type="ECO:0000313" key="4">
    <source>
        <dbReference type="Proteomes" id="UP000008068"/>
    </source>
</evidence>
<keyword evidence="4" id="KW-1185">Reference proteome</keyword>
<proteinExistence type="predicted"/>